<organism evidence="2 3">
    <name type="scientific">Steinernema carpocapsae</name>
    <name type="common">Entomopathogenic nematode</name>
    <dbReference type="NCBI Taxonomy" id="34508"/>
    <lineage>
        <taxon>Eukaryota</taxon>
        <taxon>Metazoa</taxon>
        <taxon>Ecdysozoa</taxon>
        <taxon>Nematoda</taxon>
        <taxon>Chromadorea</taxon>
        <taxon>Rhabditida</taxon>
        <taxon>Tylenchina</taxon>
        <taxon>Panagrolaimomorpha</taxon>
        <taxon>Strongyloidoidea</taxon>
        <taxon>Steinernematidae</taxon>
        <taxon>Steinernema</taxon>
    </lineage>
</organism>
<keyword evidence="3" id="KW-1185">Reference proteome</keyword>
<gene>
    <name evidence="2" type="ORF">L596_016702</name>
</gene>
<comment type="caution">
    <text evidence="2">The sequence shown here is derived from an EMBL/GenBank/DDBJ whole genome shotgun (WGS) entry which is preliminary data.</text>
</comment>
<accession>A0A4U5NIR9</accession>
<dbReference type="EMBL" id="AZBU02000004">
    <property type="protein sequence ID" value="TKR83049.1"/>
    <property type="molecule type" value="Genomic_DNA"/>
</dbReference>
<dbReference type="AlphaFoldDB" id="A0A4U5NIR9"/>
<reference evidence="2 3" key="2">
    <citation type="journal article" date="2019" name="G3 (Bethesda)">
        <title>Hybrid Assembly of the Genome of the Entomopathogenic Nematode Steinernema carpocapsae Identifies the X-Chromosome.</title>
        <authorList>
            <person name="Serra L."/>
            <person name="Macchietto M."/>
            <person name="Macias-Munoz A."/>
            <person name="McGill C.J."/>
            <person name="Rodriguez I.M."/>
            <person name="Rodriguez B."/>
            <person name="Murad R."/>
            <person name="Mortazavi A."/>
        </authorList>
    </citation>
    <scope>NUCLEOTIDE SEQUENCE [LARGE SCALE GENOMIC DNA]</scope>
    <source>
        <strain evidence="2 3">ALL</strain>
    </source>
</reference>
<proteinExistence type="predicted"/>
<name>A0A4U5NIR9_STECR</name>
<reference evidence="2 3" key="1">
    <citation type="journal article" date="2015" name="Genome Biol.">
        <title>Comparative genomics of Steinernema reveals deeply conserved gene regulatory networks.</title>
        <authorList>
            <person name="Dillman A.R."/>
            <person name="Macchietto M."/>
            <person name="Porter C.F."/>
            <person name="Rogers A."/>
            <person name="Williams B."/>
            <person name="Antoshechkin I."/>
            <person name="Lee M.M."/>
            <person name="Goodwin Z."/>
            <person name="Lu X."/>
            <person name="Lewis E.E."/>
            <person name="Goodrich-Blair H."/>
            <person name="Stock S.P."/>
            <person name="Adams B.J."/>
            <person name="Sternberg P.W."/>
            <person name="Mortazavi A."/>
        </authorList>
    </citation>
    <scope>NUCLEOTIDE SEQUENCE [LARGE SCALE GENOMIC DNA]</scope>
    <source>
        <strain evidence="2 3">ALL</strain>
    </source>
</reference>
<evidence type="ECO:0000313" key="2">
    <source>
        <dbReference type="EMBL" id="TKR83049.1"/>
    </source>
</evidence>
<evidence type="ECO:0000256" key="1">
    <source>
        <dbReference type="SAM" id="MobiDB-lite"/>
    </source>
</evidence>
<protein>
    <submittedName>
        <fullName evidence="2">Uncharacterized protein</fullName>
    </submittedName>
</protein>
<sequence length="81" mass="9357">MPFYAFSPNIQIFTTISIPVSHPNGRKDLVAQWITLRDVTRPKLSGTRTRTRTRTRNFRVPGPEKSAEELWSERPNSAIFI</sequence>
<dbReference type="Proteomes" id="UP000298663">
    <property type="component" value="Unassembled WGS sequence"/>
</dbReference>
<evidence type="ECO:0000313" key="3">
    <source>
        <dbReference type="Proteomes" id="UP000298663"/>
    </source>
</evidence>
<feature type="region of interest" description="Disordered" evidence="1">
    <location>
        <begin position="44"/>
        <end position="67"/>
    </location>
</feature>